<reference evidence="7" key="1">
    <citation type="journal article" date="2018" name="Nat. Microbiol.">
        <title>Leveraging single-cell genomics to expand the fungal tree of life.</title>
        <authorList>
            <person name="Ahrendt S.R."/>
            <person name="Quandt C.A."/>
            <person name="Ciobanu D."/>
            <person name="Clum A."/>
            <person name="Salamov A."/>
            <person name="Andreopoulos B."/>
            <person name="Cheng J.F."/>
            <person name="Woyke T."/>
            <person name="Pelin A."/>
            <person name="Henrissat B."/>
            <person name="Reynolds N.K."/>
            <person name="Benny G.L."/>
            <person name="Smith M.E."/>
            <person name="James T.Y."/>
            <person name="Grigoriev I.V."/>
        </authorList>
    </citation>
    <scope>NUCLEOTIDE SEQUENCE [LARGE SCALE GENOMIC DNA]</scope>
    <source>
        <strain evidence="7">RSA 1356</strain>
    </source>
</reference>
<evidence type="ECO:0000256" key="1">
    <source>
        <dbReference type="ARBA" id="ARBA00004613"/>
    </source>
</evidence>
<keyword evidence="3" id="KW-0964">Secreted</keyword>
<evidence type="ECO:0000313" key="7">
    <source>
        <dbReference type="Proteomes" id="UP000271241"/>
    </source>
</evidence>
<keyword evidence="7" id="KW-1185">Reference proteome</keyword>
<evidence type="ECO:0000256" key="3">
    <source>
        <dbReference type="ARBA" id="ARBA00022525"/>
    </source>
</evidence>
<dbReference type="AlphaFoldDB" id="A0A4P9XJW9"/>
<evidence type="ECO:0000256" key="5">
    <source>
        <dbReference type="ARBA" id="ARBA00023180"/>
    </source>
</evidence>
<comment type="subcellular location">
    <subcellularLocation>
        <location evidence="1">Secreted</location>
    </subcellularLocation>
</comment>
<dbReference type="OrthoDB" id="958254at2759"/>
<evidence type="ECO:0000256" key="2">
    <source>
        <dbReference type="ARBA" id="ARBA00005679"/>
    </source>
</evidence>
<dbReference type="GO" id="GO:0016671">
    <property type="term" value="F:oxidoreductase activity, acting on a sulfur group of donors, disulfide as acceptor"/>
    <property type="evidence" value="ECO:0007669"/>
    <property type="project" value="InterPro"/>
</dbReference>
<keyword evidence="5" id="KW-0325">Glycoprotein</keyword>
<evidence type="ECO:0000256" key="4">
    <source>
        <dbReference type="ARBA" id="ARBA00022729"/>
    </source>
</evidence>
<dbReference type="Pfam" id="PF03227">
    <property type="entry name" value="GILT"/>
    <property type="match status" value="1"/>
</dbReference>
<dbReference type="STRING" id="78915.A0A4P9XJW9"/>
<dbReference type="GO" id="GO:0005576">
    <property type="term" value="C:extracellular region"/>
    <property type="evidence" value="ECO:0007669"/>
    <property type="project" value="UniProtKB-SubCell"/>
</dbReference>
<keyword evidence="4" id="KW-0732">Signal</keyword>
<name>A0A4P9XJW9_9FUNG</name>
<dbReference type="EMBL" id="KZ993059">
    <property type="protein sequence ID" value="RKP05681.1"/>
    <property type="molecule type" value="Genomic_DNA"/>
</dbReference>
<gene>
    <name evidence="6" type="ORF">THASP1DRAFT_35304</name>
</gene>
<dbReference type="PANTHER" id="PTHR13234">
    <property type="entry name" value="GAMMA-INTERFERON INDUCIBLE LYSOSOMAL THIOL REDUCTASE GILT"/>
    <property type="match status" value="1"/>
</dbReference>
<dbReference type="Proteomes" id="UP000271241">
    <property type="component" value="Unassembled WGS sequence"/>
</dbReference>
<evidence type="ECO:0008006" key="8">
    <source>
        <dbReference type="Google" id="ProtNLM"/>
    </source>
</evidence>
<proteinExistence type="inferred from homology"/>
<sequence length="232" mass="25715">MSGPSIRIYAAYGIDSSGDVDGHASCWPDAALLPSVSSDDKRVPLELFVMARCPDALRCEAVFDSVLSRVGNITSTRLTYIARLVKSHDEQQQENEPVCMHGPFECAAARQQLCVAHHYPQLSTWYRFVRCQNRQFAGIGQSWLAELCATQVGLRYAGPLRDCAEGEQGRALLLASVKRSIAMDVRTSCTVQIDHKSRCVHDGGWRDCPAGHSVQDFVRDLCRAYLRARGLV</sequence>
<dbReference type="InterPro" id="IPR004911">
    <property type="entry name" value="Interferon-induced_GILT"/>
</dbReference>
<comment type="similarity">
    <text evidence="2">Belongs to the GILT family.</text>
</comment>
<protein>
    <recommendedName>
        <fullName evidence="8">Gamma interferon inducible lysosomal thiol reductase</fullName>
    </recommendedName>
</protein>
<organism evidence="6 7">
    <name type="scientific">Thamnocephalis sphaerospora</name>
    <dbReference type="NCBI Taxonomy" id="78915"/>
    <lineage>
        <taxon>Eukaryota</taxon>
        <taxon>Fungi</taxon>
        <taxon>Fungi incertae sedis</taxon>
        <taxon>Zoopagomycota</taxon>
        <taxon>Zoopagomycotina</taxon>
        <taxon>Zoopagomycetes</taxon>
        <taxon>Zoopagales</taxon>
        <taxon>Sigmoideomycetaceae</taxon>
        <taxon>Thamnocephalis</taxon>
    </lineage>
</organism>
<dbReference type="PANTHER" id="PTHR13234:SF8">
    <property type="entry name" value="GAMMA-INTERFERON-INDUCIBLE LYSOSOMAL THIOL REDUCTASE"/>
    <property type="match status" value="1"/>
</dbReference>
<accession>A0A4P9XJW9</accession>
<evidence type="ECO:0000313" key="6">
    <source>
        <dbReference type="EMBL" id="RKP05681.1"/>
    </source>
</evidence>